<dbReference type="EC" id="1.18.1.2" evidence="6"/>
<dbReference type="PRINTS" id="PR00469">
    <property type="entry name" value="PNDRDTASEII"/>
</dbReference>
<comment type="similarity">
    <text evidence="6">Belongs to the ferredoxin--NADP reductase type 2 family.</text>
</comment>
<keyword evidence="2 6" id="KW-0285">Flavoprotein</keyword>
<dbReference type="EMBL" id="UHDP01000003">
    <property type="protein sequence ID" value="SUM45890.1"/>
    <property type="molecule type" value="Genomic_DNA"/>
</dbReference>
<keyword evidence="9" id="KW-1185">Reference proteome</keyword>
<name>A0A380G6B2_STAIN</name>
<dbReference type="GO" id="GO:0050661">
    <property type="term" value="F:NADP binding"/>
    <property type="evidence" value="ECO:0007669"/>
    <property type="project" value="UniProtKB-UniRule"/>
</dbReference>
<evidence type="ECO:0000256" key="6">
    <source>
        <dbReference type="HAMAP-Rule" id="MF_01685"/>
    </source>
</evidence>
<evidence type="ECO:0000256" key="3">
    <source>
        <dbReference type="ARBA" id="ARBA00022827"/>
    </source>
</evidence>
<evidence type="ECO:0000256" key="2">
    <source>
        <dbReference type="ARBA" id="ARBA00022630"/>
    </source>
</evidence>
<dbReference type="AlphaFoldDB" id="A0A380G6B2"/>
<reference evidence="8 9" key="1">
    <citation type="submission" date="2018-06" db="EMBL/GenBank/DDBJ databases">
        <authorList>
            <consortium name="Pathogen Informatics"/>
            <person name="Doyle S."/>
        </authorList>
    </citation>
    <scope>NUCLEOTIDE SEQUENCE [LARGE SCALE GENOMIC DNA]</scope>
    <source>
        <strain evidence="9">NCTC 11048</strain>
    </source>
</reference>
<evidence type="ECO:0000256" key="1">
    <source>
        <dbReference type="ARBA" id="ARBA00011738"/>
    </source>
</evidence>
<dbReference type="InterPro" id="IPR022890">
    <property type="entry name" value="Fd--NADP_Rdtase_type_2"/>
</dbReference>
<dbReference type="Proteomes" id="UP000255549">
    <property type="component" value="Unassembled WGS sequence"/>
</dbReference>
<evidence type="ECO:0000313" key="8">
    <source>
        <dbReference type="EMBL" id="SUM45890.1"/>
    </source>
</evidence>
<feature type="binding site" evidence="6">
    <location>
        <position position="286"/>
    </location>
    <ligand>
        <name>FAD</name>
        <dbReference type="ChEBI" id="CHEBI:57692"/>
    </ligand>
</feature>
<dbReference type="InterPro" id="IPR023753">
    <property type="entry name" value="FAD/NAD-binding_dom"/>
</dbReference>
<keyword evidence="4 6" id="KW-0521">NADP</keyword>
<protein>
    <recommendedName>
        <fullName evidence="6">Ferredoxin--NADP reductase</fullName>
        <shortName evidence="6">FNR</shortName>
        <shortName evidence="6">Fd-NADP(+) reductase</shortName>
        <ecNumber evidence="6">1.18.1.2</ecNumber>
    </recommendedName>
</protein>
<feature type="binding site" evidence="6">
    <location>
        <position position="43"/>
    </location>
    <ligand>
        <name>FAD</name>
        <dbReference type="ChEBI" id="CHEBI:57692"/>
    </ligand>
</feature>
<comment type="caution">
    <text evidence="6">Lacks conserved residue(s) required for the propagation of feature annotation.</text>
</comment>
<dbReference type="Gene3D" id="3.50.50.60">
    <property type="entry name" value="FAD/NAD(P)-binding domain"/>
    <property type="match status" value="2"/>
</dbReference>
<dbReference type="SUPFAM" id="SSF51905">
    <property type="entry name" value="FAD/NAD(P)-binding domain"/>
    <property type="match status" value="1"/>
</dbReference>
<dbReference type="GO" id="GO:0004324">
    <property type="term" value="F:ferredoxin-NADP+ reductase activity"/>
    <property type="evidence" value="ECO:0007669"/>
    <property type="project" value="UniProtKB-UniRule"/>
</dbReference>
<feature type="binding site" evidence="6">
    <location>
        <position position="83"/>
    </location>
    <ligand>
        <name>FAD</name>
        <dbReference type="ChEBI" id="CHEBI:57692"/>
    </ligand>
</feature>
<evidence type="ECO:0000256" key="4">
    <source>
        <dbReference type="ARBA" id="ARBA00022857"/>
    </source>
</evidence>
<keyword evidence="5 6" id="KW-0560">Oxidoreductase</keyword>
<feature type="binding site" evidence="6">
    <location>
        <position position="39"/>
    </location>
    <ligand>
        <name>FAD</name>
        <dbReference type="ChEBI" id="CHEBI:57692"/>
    </ligand>
</feature>
<dbReference type="HAMAP" id="MF_01685">
    <property type="entry name" value="FENR2"/>
    <property type="match status" value="1"/>
</dbReference>
<evidence type="ECO:0000256" key="5">
    <source>
        <dbReference type="ARBA" id="ARBA00023002"/>
    </source>
</evidence>
<dbReference type="InterPro" id="IPR036188">
    <property type="entry name" value="FAD/NAD-bd_sf"/>
</dbReference>
<comment type="catalytic activity">
    <reaction evidence="6">
        <text>2 reduced [2Fe-2S]-[ferredoxin] + NADP(+) + H(+) = 2 oxidized [2Fe-2S]-[ferredoxin] + NADPH</text>
        <dbReference type="Rhea" id="RHEA:20125"/>
        <dbReference type="Rhea" id="RHEA-COMP:10000"/>
        <dbReference type="Rhea" id="RHEA-COMP:10001"/>
        <dbReference type="ChEBI" id="CHEBI:15378"/>
        <dbReference type="ChEBI" id="CHEBI:33737"/>
        <dbReference type="ChEBI" id="CHEBI:33738"/>
        <dbReference type="ChEBI" id="CHEBI:57783"/>
        <dbReference type="ChEBI" id="CHEBI:58349"/>
        <dbReference type="EC" id="1.18.1.2"/>
    </reaction>
</comment>
<feature type="binding site" evidence="6">
    <location>
        <position position="31"/>
    </location>
    <ligand>
        <name>FAD</name>
        <dbReference type="ChEBI" id="CHEBI:57692"/>
    </ligand>
</feature>
<proteinExistence type="inferred from homology"/>
<comment type="subunit">
    <text evidence="1 6">Homodimer.</text>
</comment>
<dbReference type="OrthoDB" id="9806179at2"/>
<evidence type="ECO:0000313" key="9">
    <source>
        <dbReference type="Proteomes" id="UP000255549"/>
    </source>
</evidence>
<sequence>MKDVTIIGGGPAGLYASFYAGLRGMDVRIVDVQRELGGKMQIYPEKIIWDIGGVAPQSCYDILKNIIQQGLHFNPEVLLETKVTNIKKHGEQHFEVMTADGQSLTSRAVILAIGAGIIKPLPLKIEGAERFELTNLHYVVQQYQKFKDKDVLISGAGNSALDWARDLSGYAKSVKLVYRKKDISGHEAMQSILDSLNVQKFPNSKIIQLNSTEDDANLINEVVLQNSETGETTTHCVDDVIISHGFERELALLNDSDVTIKTVDNDYVYGEKNTCTSVPGIYACGDIVQHPAKVHLIASAFSDAAHAANSAKQYIDPSAPKEGYVSSHNDVFKEANRQFLPH</sequence>
<dbReference type="PRINTS" id="PR00368">
    <property type="entry name" value="FADPNR"/>
</dbReference>
<dbReference type="RefSeq" id="WP_019168202.1">
    <property type="nucleotide sequence ID" value="NZ_CAIB01000121.1"/>
</dbReference>
<dbReference type="InterPro" id="IPR050097">
    <property type="entry name" value="Ferredoxin-NADP_redctase_2"/>
</dbReference>
<accession>A0A380G6B2</accession>
<dbReference type="Pfam" id="PF07992">
    <property type="entry name" value="Pyr_redox_2"/>
    <property type="match status" value="1"/>
</dbReference>
<organism evidence="8 9">
    <name type="scientific">Staphylococcus intermedius NCTC 11048</name>
    <dbReference type="NCBI Taxonomy" id="1141106"/>
    <lineage>
        <taxon>Bacteria</taxon>
        <taxon>Bacillati</taxon>
        <taxon>Bacillota</taxon>
        <taxon>Bacilli</taxon>
        <taxon>Bacillales</taxon>
        <taxon>Staphylococcaceae</taxon>
        <taxon>Staphylococcus</taxon>
        <taxon>Staphylococcus intermedius group</taxon>
    </lineage>
</organism>
<comment type="cofactor">
    <cofactor evidence="6">
        <name>FAD</name>
        <dbReference type="ChEBI" id="CHEBI:57692"/>
    </cofactor>
    <text evidence="6">Binds 1 FAD per subunit.</text>
</comment>
<dbReference type="PANTHER" id="PTHR48105">
    <property type="entry name" value="THIOREDOXIN REDUCTASE 1-RELATED-RELATED"/>
    <property type="match status" value="1"/>
</dbReference>
<feature type="binding site" evidence="6">
    <location>
        <position position="327"/>
    </location>
    <ligand>
        <name>FAD</name>
        <dbReference type="ChEBI" id="CHEBI:57692"/>
    </ligand>
</feature>
<evidence type="ECO:0000259" key="7">
    <source>
        <dbReference type="Pfam" id="PF07992"/>
    </source>
</evidence>
<feature type="binding site" evidence="6">
    <location>
        <position position="118"/>
    </location>
    <ligand>
        <name>FAD</name>
        <dbReference type="ChEBI" id="CHEBI:57692"/>
    </ligand>
</feature>
<dbReference type="STRING" id="1141106.GCA_000308095_01605"/>
<keyword evidence="3 6" id="KW-0274">FAD</keyword>
<dbReference type="GO" id="GO:0050660">
    <property type="term" value="F:flavin adenine dinucleotide binding"/>
    <property type="evidence" value="ECO:0007669"/>
    <property type="project" value="UniProtKB-UniRule"/>
</dbReference>
<gene>
    <name evidence="8" type="ORF">NCTC11048_00881</name>
</gene>
<feature type="domain" description="FAD/NAD(P)-binding" evidence="7">
    <location>
        <begin position="2"/>
        <end position="295"/>
    </location>
</feature>